<dbReference type="PROSITE" id="PS00463">
    <property type="entry name" value="ZN2_CY6_FUNGAL_1"/>
    <property type="match status" value="1"/>
</dbReference>
<dbReference type="SUPFAM" id="SSF57701">
    <property type="entry name" value="Zn2/Cys6 DNA-binding domain"/>
    <property type="match status" value="1"/>
</dbReference>
<evidence type="ECO:0000256" key="2">
    <source>
        <dbReference type="ARBA" id="ARBA00023242"/>
    </source>
</evidence>
<reference evidence="8" key="2">
    <citation type="submission" date="2015-01" db="EMBL/GenBank/DDBJ databases">
        <title>Evolutionary Origins and Diversification of the Mycorrhizal Mutualists.</title>
        <authorList>
            <consortium name="DOE Joint Genome Institute"/>
            <consortium name="Mycorrhizal Genomics Consortium"/>
            <person name="Kohler A."/>
            <person name="Kuo A."/>
            <person name="Nagy L.G."/>
            <person name="Floudas D."/>
            <person name="Copeland A."/>
            <person name="Barry K.W."/>
            <person name="Cichocki N."/>
            <person name="Veneault-Fourrey C."/>
            <person name="LaButti K."/>
            <person name="Lindquist E.A."/>
            <person name="Lipzen A."/>
            <person name="Lundell T."/>
            <person name="Morin E."/>
            <person name="Murat C."/>
            <person name="Riley R."/>
            <person name="Ohm R."/>
            <person name="Sun H."/>
            <person name="Tunlid A."/>
            <person name="Henrissat B."/>
            <person name="Grigoriev I.V."/>
            <person name="Hibbett D.S."/>
            <person name="Martin F."/>
        </authorList>
    </citation>
    <scope>NUCLEOTIDE SEQUENCE [LARGE SCALE GENOMIC DNA]</scope>
    <source>
        <strain evidence="8">Zn</strain>
    </source>
</reference>
<dbReference type="GO" id="GO:0008270">
    <property type="term" value="F:zinc ion binding"/>
    <property type="evidence" value="ECO:0007669"/>
    <property type="project" value="InterPro"/>
</dbReference>
<feature type="region of interest" description="Disordered" evidence="4">
    <location>
        <begin position="76"/>
        <end position="100"/>
    </location>
</feature>
<evidence type="ECO:0000256" key="3">
    <source>
        <dbReference type="SAM" id="Coils"/>
    </source>
</evidence>
<dbReference type="GO" id="GO:0000981">
    <property type="term" value="F:DNA-binding transcription factor activity, RNA polymerase II-specific"/>
    <property type="evidence" value="ECO:0007669"/>
    <property type="project" value="InterPro"/>
</dbReference>
<organism evidence="7 8">
    <name type="scientific">Oidiodendron maius (strain Zn)</name>
    <dbReference type="NCBI Taxonomy" id="913774"/>
    <lineage>
        <taxon>Eukaryota</taxon>
        <taxon>Fungi</taxon>
        <taxon>Dikarya</taxon>
        <taxon>Ascomycota</taxon>
        <taxon>Pezizomycotina</taxon>
        <taxon>Leotiomycetes</taxon>
        <taxon>Leotiomycetes incertae sedis</taxon>
        <taxon>Myxotrichaceae</taxon>
        <taxon>Oidiodendron</taxon>
    </lineage>
</organism>
<dbReference type="GO" id="GO:0005634">
    <property type="term" value="C:nucleus"/>
    <property type="evidence" value="ECO:0007669"/>
    <property type="project" value="UniProtKB-SubCell"/>
</dbReference>
<gene>
    <name evidence="7" type="ORF">OIDMADRAFT_205087</name>
</gene>
<evidence type="ECO:0000256" key="1">
    <source>
        <dbReference type="ARBA" id="ARBA00004123"/>
    </source>
</evidence>
<keyword evidence="5" id="KW-1133">Transmembrane helix</keyword>
<dbReference type="PROSITE" id="PS50048">
    <property type="entry name" value="ZN2_CY6_FUNGAL_2"/>
    <property type="match status" value="1"/>
</dbReference>
<dbReference type="InParanoid" id="A0A0C3GJW6"/>
<feature type="compositionally biased region" description="Basic residues" evidence="4">
    <location>
        <begin position="78"/>
        <end position="87"/>
    </location>
</feature>
<dbReference type="STRING" id="913774.A0A0C3GJW6"/>
<sequence>MASGTRSKRGCWTCRIRKKKCDENIPECNACLSLSIYCYAFNQKPEWVDGGEREREGATRIKNAVKVSMNRRAALHASLRKQNRRKARGEEREESQVSPLAEHLRNEISIPGSSAIHDLATLTLPPFSGYEYEEEADDEDGRSTPPRVLADHRERLLMHFLDHVFPIEFPFYNPSVSHGGRGWLLSLLIRTSPLYHAALSVSAYHHSALNVAQNLRCKIQTWEELQKHHTLALKELYQIVPELVVGGRAQEDVNRRINALASIVQMIAFELFVGGAEIWKTHLQAAIALFTAFLGPPATCKTAWEAITNPRDRHGRKVYSANTCAAIFLSAVLIWFDILACVSTGLRPLLHEYHEPLLTGLEPLIRLDEVMGCRSEVMIFISHIAELEAWKRECRDGGKLNNMKLVMRATSIAEKLEAARQILNEEVQQSKRAEEEVSRLFATAALVYLHVVVSGFQYSLPEIRENVATAMTMFRELSNERLLRSLVWPLCVTGCMATNEQEEWFKELVMGMSAEVYMFGGARNALRIMEKCWQKRDQRGEEWDWEMCMNSLGCLVLIV</sequence>
<dbReference type="Gene3D" id="4.10.240.10">
    <property type="entry name" value="Zn(2)-C6 fungal-type DNA-binding domain"/>
    <property type="match status" value="1"/>
</dbReference>
<reference evidence="7 8" key="1">
    <citation type="submission" date="2014-04" db="EMBL/GenBank/DDBJ databases">
        <authorList>
            <consortium name="DOE Joint Genome Institute"/>
            <person name="Kuo A."/>
            <person name="Martino E."/>
            <person name="Perotto S."/>
            <person name="Kohler A."/>
            <person name="Nagy L.G."/>
            <person name="Floudas D."/>
            <person name="Copeland A."/>
            <person name="Barry K.W."/>
            <person name="Cichocki N."/>
            <person name="Veneault-Fourrey C."/>
            <person name="LaButti K."/>
            <person name="Lindquist E.A."/>
            <person name="Lipzen A."/>
            <person name="Lundell T."/>
            <person name="Morin E."/>
            <person name="Murat C."/>
            <person name="Sun H."/>
            <person name="Tunlid A."/>
            <person name="Henrissat B."/>
            <person name="Grigoriev I.V."/>
            <person name="Hibbett D.S."/>
            <person name="Martin F."/>
            <person name="Nordberg H.P."/>
            <person name="Cantor M.N."/>
            <person name="Hua S.X."/>
        </authorList>
    </citation>
    <scope>NUCLEOTIDE SEQUENCE [LARGE SCALE GENOMIC DNA]</scope>
    <source>
        <strain evidence="7 8">Zn</strain>
    </source>
</reference>
<dbReference type="Proteomes" id="UP000054321">
    <property type="component" value="Unassembled WGS sequence"/>
</dbReference>
<dbReference type="PANTHER" id="PTHR37534">
    <property type="entry name" value="TRANSCRIPTIONAL ACTIVATOR PROTEIN UGA3"/>
    <property type="match status" value="1"/>
</dbReference>
<evidence type="ECO:0000313" key="8">
    <source>
        <dbReference type="Proteomes" id="UP000054321"/>
    </source>
</evidence>
<evidence type="ECO:0000313" key="7">
    <source>
        <dbReference type="EMBL" id="KIM96430.1"/>
    </source>
</evidence>
<evidence type="ECO:0000256" key="4">
    <source>
        <dbReference type="SAM" id="MobiDB-lite"/>
    </source>
</evidence>
<dbReference type="GO" id="GO:0045944">
    <property type="term" value="P:positive regulation of transcription by RNA polymerase II"/>
    <property type="evidence" value="ECO:0007669"/>
    <property type="project" value="TreeGrafter"/>
</dbReference>
<keyword evidence="5" id="KW-0812">Transmembrane</keyword>
<keyword evidence="8" id="KW-1185">Reference proteome</keyword>
<keyword evidence="3" id="KW-0175">Coiled coil</keyword>
<comment type="subcellular location">
    <subcellularLocation>
        <location evidence="1">Nucleus</location>
    </subcellularLocation>
</comment>
<feature type="coiled-coil region" evidence="3">
    <location>
        <begin position="406"/>
        <end position="443"/>
    </location>
</feature>
<dbReference type="InterPro" id="IPR021858">
    <property type="entry name" value="Fun_TF"/>
</dbReference>
<dbReference type="PANTHER" id="PTHR37534:SF26">
    <property type="entry name" value="TRANSCRIPTION FACTOR, PUTATIVE-RELATED"/>
    <property type="match status" value="1"/>
</dbReference>
<dbReference type="AlphaFoldDB" id="A0A0C3GJW6"/>
<dbReference type="Pfam" id="PF11951">
    <property type="entry name" value="Fungal_trans_2"/>
    <property type="match status" value="1"/>
</dbReference>
<dbReference type="CDD" id="cd00067">
    <property type="entry name" value="GAL4"/>
    <property type="match status" value="1"/>
</dbReference>
<proteinExistence type="predicted"/>
<feature type="transmembrane region" description="Helical" evidence="5">
    <location>
        <begin position="318"/>
        <end position="336"/>
    </location>
</feature>
<evidence type="ECO:0000256" key="5">
    <source>
        <dbReference type="SAM" id="Phobius"/>
    </source>
</evidence>
<dbReference type="OrthoDB" id="5213892at2759"/>
<keyword evidence="5" id="KW-0472">Membrane</keyword>
<dbReference type="SMART" id="SM00066">
    <property type="entry name" value="GAL4"/>
    <property type="match status" value="1"/>
</dbReference>
<dbReference type="EMBL" id="KN832884">
    <property type="protein sequence ID" value="KIM96430.1"/>
    <property type="molecule type" value="Genomic_DNA"/>
</dbReference>
<protein>
    <recommendedName>
        <fullName evidence="6">Zn(2)-C6 fungal-type domain-containing protein</fullName>
    </recommendedName>
</protein>
<dbReference type="HOGENOM" id="CLU_019313_1_0_1"/>
<feature type="domain" description="Zn(2)-C6 fungal-type" evidence="6">
    <location>
        <begin position="10"/>
        <end position="38"/>
    </location>
</feature>
<evidence type="ECO:0000259" key="6">
    <source>
        <dbReference type="PROSITE" id="PS50048"/>
    </source>
</evidence>
<name>A0A0C3GJW6_OIDMZ</name>
<dbReference type="InterPro" id="IPR036864">
    <property type="entry name" value="Zn2-C6_fun-type_DNA-bd_sf"/>
</dbReference>
<dbReference type="Pfam" id="PF00172">
    <property type="entry name" value="Zn_clus"/>
    <property type="match status" value="1"/>
</dbReference>
<keyword evidence="2" id="KW-0539">Nucleus</keyword>
<dbReference type="InterPro" id="IPR001138">
    <property type="entry name" value="Zn2Cys6_DnaBD"/>
</dbReference>
<dbReference type="GO" id="GO:0000976">
    <property type="term" value="F:transcription cis-regulatory region binding"/>
    <property type="evidence" value="ECO:0007669"/>
    <property type="project" value="TreeGrafter"/>
</dbReference>
<accession>A0A0C3GJW6</accession>